<dbReference type="eggNOG" id="KOG1809">
    <property type="taxonomic scope" value="Eukaryota"/>
</dbReference>
<dbReference type="PANTHER" id="PTHR16166">
    <property type="entry name" value="VACUOLAR PROTEIN SORTING-ASSOCIATED PROTEIN VPS13"/>
    <property type="match status" value="1"/>
</dbReference>
<evidence type="ECO:0000259" key="9">
    <source>
        <dbReference type="Pfam" id="PF25037"/>
    </source>
</evidence>
<evidence type="ECO:0000259" key="7">
    <source>
        <dbReference type="Pfam" id="PF25033"/>
    </source>
</evidence>
<dbReference type="InterPro" id="IPR056747">
    <property type="entry name" value="VPS13-like_M"/>
</dbReference>
<dbReference type="GO" id="GO:0045053">
    <property type="term" value="P:protein retention in Golgi apparatus"/>
    <property type="evidence" value="ECO:0007669"/>
    <property type="project" value="TreeGrafter"/>
</dbReference>
<dbReference type="GO" id="GO:0007005">
    <property type="term" value="P:mitochondrion organization"/>
    <property type="evidence" value="ECO:0007669"/>
    <property type="project" value="TreeGrafter"/>
</dbReference>
<feature type="domain" description="Chorein N-terminal" evidence="6">
    <location>
        <begin position="1"/>
        <end position="812"/>
    </location>
</feature>
<reference evidence="10 11" key="1">
    <citation type="submission" date="2009-11" db="EMBL/GenBank/DDBJ databases">
        <title>Annotation of Allomyces macrogynus ATCC 38327.</title>
        <authorList>
            <consortium name="The Broad Institute Genome Sequencing Platform"/>
            <person name="Russ C."/>
            <person name="Cuomo C."/>
            <person name="Burger G."/>
            <person name="Gray M.W."/>
            <person name="Holland P.W.H."/>
            <person name="King N."/>
            <person name="Lang F.B.F."/>
            <person name="Roger A.J."/>
            <person name="Ruiz-Trillo I."/>
            <person name="Young S.K."/>
            <person name="Zeng Q."/>
            <person name="Gargeya S."/>
            <person name="Fitzgerald M."/>
            <person name="Haas B."/>
            <person name="Abouelleil A."/>
            <person name="Alvarado L."/>
            <person name="Arachchi H.M."/>
            <person name="Berlin A."/>
            <person name="Chapman S.B."/>
            <person name="Gearin G."/>
            <person name="Goldberg J."/>
            <person name="Griggs A."/>
            <person name="Gujja S."/>
            <person name="Hansen M."/>
            <person name="Heiman D."/>
            <person name="Howarth C."/>
            <person name="Larimer J."/>
            <person name="Lui A."/>
            <person name="MacDonald P.J.P."/>
            <person name="McCowen C."/>
            <person name="Montmayeur A."/>
            <person name="Murphy C."/>
            <person name="Neiman D."/>
            <person name="Pearson M."/>
            <person name="Priest M."/>
            <person name="Roberts A."/>
            <person name="Saif S."/>
            <person name="Shea T."/>
            <person name="Sisk P."/>
            <person name="Stolte C."/>
            <person name="Sykes S."/>
            <person name="Wortman J."/>
            <person name="Nusbaum C."/>
            <person name="Birren B."/>
        </authorList>
    </citation>
    <scope>NUCLEOTIDE SEQUENCE [LARGE SCALE GENOMIC DNA]</scope>
    <source>
        <strain evidence="10 11">ATCC 38327</strain>
    </source>
</reference>
<accession>A0A0L0RWP3</accession>
<keyword evidence="2" id="KW-0813">Transport</keyword>
<evidence type="ECO:0000256" key="3">
    <source>
        <dbReference type="ARBA" id="ARBA00023055"/>
    </source>
</evidence>
<keyword evidence="4" id="KW-0175">Coiled coil</keyword>
<dbReference type="GO" id="GO:0045324">
    <property type="term" value="P:late endosome to vacuole transport"/>
    <property type="evidence" value="ECO:0007669"/>
    <property type="project" value="TreeGrafter"/>
</dbReference>
<feature type="domain" description="VPS13-like middle region" evidence="7">
    <location>
        <begin position="1360"/>
        <end position="1818"/>
    </location>
</feature>
<evidence type="ECO:0000259" key="8">
    <source>
        <dbReference type="Pfam" id="PF25036"/>
    </source>
</evidence>
<evidence type="ECO:0000256" key="4">
    <source>
        <dbReference type="SAM" id="Coils"/>
    </source>
</evidence>
<dbReference type="InterPro" id="IPR026854">
    <property type="entry name" value="VPS13_N"/>
</dbReference>
<dbReference type="EMBL" id="GG745328">
    <property type="protein sequence ID" value="KNE54822.1"/>
    <property type="molecule type" value="Genomic_DNA"/>
</dbReference>
<dbReference type="Pfam" id="PF12624">
    <property type="entry name" value="VPS13_N"/>
    <property type="match status" value="1"/>
</dbReference>
<protein>
    <recommendedName>
        <fullName evidence="12">Vacuolar protein sorting-associated protein</fullName>
    </recommendedName>
</protein>
<dbReference type="GO" id="GO:0006869">
    <property type="term" value="P:lipid transport"/>
    <property type="evidence" value="ECO:0007669"/>
    <property type="project" value="UniProtKB-KW"/>
</dbReference>
<dbReference type="GO" id="GO:0006623">
    <property type="term" value="P:protein targeting to vacuole"/>
    <property type="evidence" value="ECO:0007669"/>
    <property type="project" value="TreeGrafter"/>
</dbReference>
<dbReference type="OMA" id="CEWQYTF"/>
<sequence>MFEQVVANLLNNVLGDYLDNLETHQLNIGIWAGDVALKNLRIRTDAFDQLDLPISVLHGQVGNLVLKIPWQNLKGQPVRITLSNVVCTVAPREGANISTEDELERLLRRKLELLEQAELMQSAASSAAPAGAAGADDQKQAGYLSQLTTKIIDNLQIAITNIHVRYVDKVSNPQRPLHIGLTLRELSAISVNADWKESFSSAQQDETRKLLNLKSLAVYWVDSDASSSDSDSEVGVAKQLAKIPDEVVGSANSYLLKPISGAGKLTINRKYGHNVPKYDLGLEFNDFSLALAEQQYRDLWVVFDQLEQYQKTMKYRHLRPPATNRSPRTLWKFATDAVLLDVRAKLQPWTKEYITQRRRDRLDYIRLYKMKKTATPGADVTDEDRDRMLELQRKYDLHDLLLFNKMANIELRDDARRAQELRKKQQEEAKQKKRDPLPSRQQAASGGWGSWLWSMAGGSGASSFAQSTTSTDDSATLVAGDLDRFLDYDDDLTQHEAALPLDCMLYCVKFHLATACLFLQKHASGVPEFDPKHPIVSGTLTSMFQNTNLQLASRLDSTLAVFLSVEHAQTFDGLSSCHREIITSSGRDPSRPLFALQYTAKDTSNLQIDAQALTVLYTPDTIDALSQFFTLPDSAVDAYMQVASSIKHQTRAGLEYALDQHHATSIALNIDAPIFLLPLAADEVMALDMGQLTFTSKLVDTDKKHAVEAKEGEQLSEADLEELLALMYDKYDVAFRSMKLLIGPSMEAALRMLGDQEPCAGLIVDNLDLNLVLEMSILPKATNLSKMKLSGALPYLKFNLSDHKYKAIMKAMELVLGPSAPPPAAAPTADVVPVPGATTDEVTTAVVPVPPNADTPTDAAGIVDTTTLTEFWAQNLIDFQFHVDHVSVKVQLMDLGSKTERDLAVLDLHRFDLDFKQRSLDRVANIRLQSLAVRDLQQPDPNLTNLITSMEGAQDLVRIAYHQYEKSAPQWVGYDQDVTISFDAVAVLVTPQSIVDIYDFLMTTFVGGGEAAAAPAAPAQQSHPQRDRTGSKSTLAPAAPAAPGPAPAEDSVSLMRVTLDMRRIVVRLNEGGDVFAEASLGQSDLQVILGGPVMHVAGTLGIVEVHSATERILYIDGERSATFSFDMGSKPGDLDPIFDSVVDFKSEATRLLYRPTVIFRILNFLSEFATMRFMADVARQRAVETANAAKLGFKVASKSPVVEYRMPDGRQVLIYLGELNASNTYASPEAVETRIAASLSDVMIVTQMPTLGGEPEQRHILDRVQVALVMQGTQFQVDLSDVDMHVTQVQYRFLLEVYQDLFGGPPAEPAAPGSAAGSSAATLPVPAKEEVIEMTPQDPVGTVVAVGGAETTVPAVYMEVSVNWRHFSVELLGSRSSLAKFDLHGLFFKTILYTDSTNRGEFGLSRFSIRDTRPNSDVYKDIIALPPALEQPFAHQLMCKFQSTKSGMDVHAALDSPQILLIFNFIQQLQLYFALEEEEGLSEDGDSMDEVVEERPNLTAATGAALSPTIPTAATPRTTQPHSQAQPSQQPAGVATKNAAAVAAEWQFRVRLNVVNAQVALVHHAAKVDSNALVLGFQQLQVLYGKDLAVDLKGLGVFLCRMDNRAEQIRVLQDVDVALNPVVDLDRPHLKENLLLTVARVLVRLSYQEALFIQAITQQYIDSFFASAELEASDDGLDMYLTRSPSRASLSSTRSAASQQPSVQIRRHSQLLKVKIESVRVILIDDLKDVHVPMVDLSLGATDVQLEDWSTEADLKTALNLHLNLWNPKNSHWEPVLEPSLVHVNLKSGDKTKIEIRSEQLVNLNVSKHLLQTLTQTSANWPTTYNILNLKVQKPYLIRNCTGHTISIWSDTGVGDERADIPSGEELAWRFDHWKAMRDATQQVRHRIAIHVHGTRPWETLTGINVDREQMQMFALRPDSNQGRHRLCVEIKVQDKIKVIVLKSPIVLLNTTLIPVEIKYGDRVVVLKPKDEFPIPLEDVFQARFLVRPDNEFSFNWSDTISWAYFKDTESMDVTCRGADGVSQFMFILSVDQQFPKSTMRKSFPMTTIRIGCPIELENLLPFDAQISLFDRQSQLVWRGEVEAGAIVPVGTLDGRRTLRLSVVVPQANVQARKVLTLPPMDESSDEEMSGELACQNDIFLNVQQTALCKSGASRRVTVSAPMVIHNTLPVDVTLKQRSAVTIPSQCVALFSESKPALAVPGSTWSTTLALNTFKDATGITVTTPGDGLMIWHVGIRIAEGGDRFGATKLVTFCPRFVIKNCTGRELQWRQAGTREITTCASGEEAPLTWMYRSLKKSLVFRYRDGAGLDWSAPVDVQQVGQTFARMDPPAVAAAAAASINNTASFAVNSELLEVEIVLQDAMLFVFVKQTNMWPFRVENLTDYDLEFMQAGLQKRRYQVPSGRSANYALDDPTMPDKALTLYLGNTEIGRSVNLFEIGTLQPWDFNMGGRRRVFALDLLVDGTTRVLQVTHFDPSKSIYRVRDRRGSDVSASSSTLGFDVIDARSIVNTTFTVDMPLGVSIVDETHELLYVTLRNLKFDYNDTNLYQTYGLLVHWLQIDNQLYNSNEPIVLYPTELAKDEQSHHTIHLALVKSKDRSHGIQYYKYFSLLLQELSLSVDQALITALTDFFTWQVEEQPVTWASKLTHTDPQPKDNAELMYFEAFQLQPVKLNVSFSANASRGGSGNVFAFVTKIVGMGLGNIHNMPIKFNALTLEHPIGSLPLLLDVMYTHYYDQLFGNMYKILGSADVLGNPVGLFNNLASGVQDIFYEPYQGIVSDRPQDLGIGLAKGTATFLGKTLFGVADGFSKITGAIGKGLAMATLDENFQQARQVSRARNRPRHAVYGVTTGTKSLVSGVFSGVTGVVMRPIEGAEKEGVGGFFKGVGKGLVGLASKPVVGLFDMASNLSEGIKNTTTVFDDTEIDRVRLPRYIGEDGVLRGFSDREALGQSWLKLLENGRFRDHHYVAHLETKKEDYVYILSTQSLFLIRLRKLKAEWDMLIEEIRSMDRTPTQHAFEGQVLYTINIYPLSSNLNLDVRTIDCVDRSSLVWFAQQVDALLQTYHLANRGSA</sequence>
<dbReference type="Pfam" id="PF25033">
    <property type="entry name" value="VPS13_M"/>
    <property type="match status" value="1"/>
</dbReference>
<name>A0A0L0RWP3_ALLM3</name>
<evidence type="ECO:0000256" key="5">
    <source>
        <dbReference type="SAM" id="MobiDB-lite"/>
    </source>
</evidence>
<feature type="compositionally biased region" description="Low complexity" evidence="5">
    <location>
        <begin position="1508"/>
        <end position="1534"/>
    </location>
</feature>
<dbReference type="STRING" id="578462.A0A0L0RWP3"/>
<comment type="similarity">
    <text evidence="1">Belongs to the VPS13 family.</text>
</comment>
<evidence type="ECO:0000256" key="2">
    <source>
        <dbReference type="ARBA" id="ARBA00022448"/>
    </source>
</evidence>
<dbReference type="InterPro" id="IPR009543">
    <property type="entry name" value="VPS13_VAB"/>
</dbReference>
<feature type="compositionally biased region" description="Basic and acidic residues" evidence="5">
    <location>
        <begin position="420"/>
        <end position="437"/>
    </location>
</feature>
<feature type="coiled-coil region" evidence="4">
    <location>
        <begin position="96"/>
        <end position="123"/>
    </location>
</feature>
<feature type="region of interest" description="Disordered" evidence="5">
    <location>
        <begin position="1014"/>
        <end position="1049"/>
    </location>
</feature>
<evidence type="ECO:0000256" key="1">
    <source>
        <dbReference type="ARBA" id="ARBA00006545"/>
    </source>
</evidence>
<keyword evidence="11" id="KW-1185">Reference proteome</keyword>
<evidence type="ECO:0008006" key="12">
    <source>
        <dbReference type="Google" id="ProtNLM"/>
    </source>
</evidence>
<dbReference type="PANTHER" id="PTHR16166:SF93">
    <property type="entry name" value="INTERMEMBRANE LIPID TRANSFER PROTEIN VPS13"/>
    <property type="match status" value="1"/>
</dbReference>
<proteinExistence type="inferred from homology"/>
<evidence type="ECO:0000259" key="6">
    <source>
        <dbReference type="Pfam" id="PF12624"/>
    </source>
</evidence>
<dbReference type="OrthoDB" id="428159at2759"/>
<feature type="domain" description="Intermembrane lipid transfer protein VPS13-like C-terminal" evidence="9">
    <location>
        <begin position="2925"/>
        <end position="3013"/>
    </location>
</feature>
<dbReference type="InterPro" id="IPR056748">
    <property type="entry name" value="VPS13-like_C"/>
</dbReference>
<feature type="region of interest" description="Disordered" evidence="5">
    <location>
        <begin position="420"/>
        <end position="445"/>
    </location>
</feature>
<dbReference type="VEuPathDB" id="FungiDB:AMAG_00773"/>
<gene>
    <name evidence="10" type="ORF">AMAG_00773</name>
</gene>
<feature type="region of interest" description="Disordered" evidence="5">
    <location>
        <begin position="1502"/>
        <end position="1534"/>
    </location>
</feature>
<dbReference type="Pfam" id="PF25037">
    <property type="entry name" value="VPS13_C"/>
    <property type="match status" value="1"/>
</dbReference>
<evidence type="ECO:0000313" key="10">
    <source>
        <dbReference type="EMBL" id="KNE54822.1"/>
    </source>
</evidence>
<feature type="domain" description="Vacuolar protein sorting-associated protein 13 VPS13 adaptor binding" evidence="8">
    <location>
        <begin position="1874"/>
        <end position="2414"/>
    </location>
</feature>
<dbReference type="InterPro" id="IPR026847">
    <property type="entry name" value="VPS13"/>
</dbReference>
<dbReference type="Proteomes" id="UP000054350">
    <property type="component" value="Unassembled WGS sequence"/>
</dbReference>
<evidence type="ECO:0000313" key="11">
    <source>
        <dbReference type="Proteomes" id="UP000054350"/>
    </source>
</evidence>
<dbReference type="Pfam" id="PF25036">
    <property type="entry name" value="VPS13_VAB"/>
    <property type="match status" value="1"/>
</dbReference>
<reference evidence="11" key="2">
    <citation type="submission" date="2009-11" db="EMBL/GenBank/DDBJ databases">
        <title>The Genome Sequence of Allomyces macrogynus strain ATCC 38327.</title>
        <authorList>
            <consortium name="The Broad Institute Genome Sequencing Platform"/>
            <person name="Russ C."/>
            <person name="Cuomo C."/>
            <person name="Shea T."/>
            <person name="Young S.K."/>
            <person name="Zeng Q."/>
            <person name="Koehrsen M."/>
            <person name="Haas B."/>
            <person name="Borodovsky M."/>
            <person name="Guigo R."/>
            <person name="Alvarado L."/>
            <person name="Berlin A."/>
            <person name="Borenstein D."/>
            <person name="Chen Z."/>
            <person name="Engels R."/>
            <person name="Freedman E."/>
            <person name="Gellesch M."/>
            <person name="Goldberg J."/>
            <person name="Griggs A."/>
            <person name="Gujja S."/>
            <person name="Heiman D."/>
            <person name="Hepburn T."/>
            <person name="Howarth C."/>
            <person name="Jen D."/>
            <person name="Larson L."/>
            <person name="Lewis B."/>
            <person name="Mehta T."/>
            <person name="Park D."/>
            <person name="Pearson M."/>
            <person name="Roberts A."/>
            <person name="Saif S."/>
            <person name="Shenoy N."/>
            <person name="Sisk P."/>
            <person name="Stolte C."/>
            <person name="Sykes S."/>
            <person name="Walk T."/>
            <person name="White J."/>
            <person name="Yandava C."/>
            <person name="Burger G."/>
            <person name="Gray M.W."/>
            <person name="Holland P.W.H."/>
            <person name="King N."/>
            <person name="Lang F.B.F."/>
            <person name="Roger A.J."/>
            <person name="Ruiz-Trillo I."/>
            <person name="Lander E."/>
            <person name="Nusbaum C."/>
        </authorList>
    </citation>
    <scope>NUCLEOTIDE SEQUENCE [LARGE SCALE GENOMIC DNA]</scope>
    <source>
        <strain evidence="11">ATCC 38327</strain>
    </source>
</reference>
<keyword evidence="3" id="KW-0445">Lipid transport</keyword>
<organism evidence="10 11">
    <name type="scientific">Allomyces macrogynus (strain ATCC 38327)</name>
    <name type="common">Allomyces javanicus var. macrogynus</name>
    <dbReference type="NCBI Taxonomy" id="578462"/>
    <lineage>
        <taxon>Eukaryota</taxon>
        <taxon>Fungi</taxon>
        <taxon>Fungi incertae sedis</taxon>
        <taxon>Blastocladiomycota</taxon>
        <taxon>Blastocladiomycetes</taxon>
        <taxon>Blastocladiales</taxon>
        <taxon>Blastocladiaceae</taxon>
        <taxon>Allomyces</taxon>
    </lineage>
</organism>